<accession>A0AAV2ZIC2</accession>
<proteinExistence type="predicted"/>
<organism evidence="1 2">
    <name type="scientific">Lagenidium giganteum</name>
    <dbReference type="NCBI Taxonomy" id="4803"/>
    <lineage>
        <taxon>Eukaryota</taxon>
        <taxon>Sar</taxon>
        <taxon>Stramenopiles</taxon>
        <taxon>Oomycota</taxon>
        <taxon>Peronosporomycetes</taxon>
        <taxon>Pythiales</taxon>
        <taxon>Pythiaceae</taxon>
    </lineage>
</organism>
<evidence type="ECO:0000313" key="2">
    <source>
        <dbReference type="Proteomes" id="UP001146120"/>
    </source>
</evidence>
<name>A0AAV2ZIC2_9STRA</name>
<sequence>MSQLAFSLLLPKSPHYNSGHQVRLTKMIGPSALERWFVVSMRGFHASQLPGKTRTGISPVVKGDVDALILLNGPGKCREAPKRKYQDDPDKLIPTASQLRRESSSCVERLLVHLSRPAKSCDSLKPFFGHLGLYDPEGNQQLFEESADAYKDELLVLRTIPVVLSGVDSIGIVVSTRRLMRNICTCIADASSQWGDADGFGFCCVVYGRNEYAHRFVPWAYMFTRTESKDAYVQLFEAVTLSPQREIWPIKNALNAVWPDVTIMACWSHISRNVRDKKHLLMPFDDHIHPHILLLHHSRSSEQFARLFRDQYAKSEWCNSVVNCSGLGGLTPNQNPIEAFHNSIKKAALISPRATTSRALWMRLFSTRPVFAIHDLVSFHPGQFHNRLALLDKSNHKLLRAPGKIGVAIVFNAGKTLVCSDSVEGVKVTANRIKVFTFSLIGKLKPVETSAKNVPLVYHSLHYLRIQH</sequence>
<comment type="caution">
    <text evidence="1">The sequence shown here is derived from an EMBL/GenBank/DDBJ whole genome shotgun (WGS) entry which is preliminary data.</text>
</comment>
<reference evidence="1" key="2">
    <citation type="journal article" date="2023" name="Microbiol Resour">
        <title>Decontamination and Annotation of the Draft Genome Sequence of the Oomycete Lagenidium giganteum ARSEF 373.</title>
        <authorList>
            <person name="Morgan W.R."/>
            <person name="Tartar A."/>
        </authorList>
    </citation>
    <scope>NUCLEOTIDE SEQUENCE</scope>
    <source>
        <strain evidence="1">ARSEF 373</strain>
    </source>
</reference>
<dbReference type="Proteomes" id="UP001146120">
    <property type="component" value="Unassembled WGS sequence"/>
</dbReference>
<gene>
    <name evidence="1" type="ORF">N0F65_011092</name>
</gene>
<evidence type="ECO:0008006" key="3">
    <source>
        <dbReference type="Google" id="ProtNLM"/>
    </source>
</evidence>
<reference evidence="1" key="1">
    <citation type="submission" date="2022-11" db="EMBL/GenBank/DDBJ databases">
        <authorList>
            <person name="Morgan W.R."/>
            <person name="Tartar A."/>
        </authorList>
    </citation>
    <scope>NUCLEOTIDE SEQUENCE</scope>
    <source>
        <strain evidence="1">ARSEF 373</strain>
    </source>
</reference>
<evidence type="ECO:0000313" key="1">
    <source>
        <dbReference type="EMBL" id="DBA04544.1"/>
    </source>
</evidence>
<protein>
    <recommendedName>
        <fullName evidence="3">MULE transposase domain-containing protein</fullName>
    </recommendedName>
</protein>
<dbReference type="EMBL" id="DAKRPA010000007">
    <property type="protein sequence ID" value="DBA04544.1"/>
    <property type="molecule type" value="Genomic_DNA"/>
</dbReference>
<keyword evidence="2" id="KW-1185">Reference proteome</keyword>
<dbReference type="AlphaFoldDB" id="A0AAV2ZIC2"/>